<comment type="caution">
    <text evidence="2">The sequence shown here is derived from an EMBL/GenBank/DDBJ whole genome shotgun (WGS) entry which is preliminary data.</text>
</comment>
<proteinExistence type="predicted"/>
<dbReference type="AlphaFoldDB" id="A0A9W7T4Y1"/>
<protein>
    <submittedName>
        <fullName evidence="2">Uncharacterized protein</fullName>
    </submittedName>
</protein>
<keyword evidence="3" id="KW-1185">Reference proteome</keyword>
<evidence type="ECO:0000313" key="2">
    <source>
        <dbReference type="EMBL" id="KAI7790715.1"/>
    </source>
</evidence>
<gene>
    <name evidence="2" type="ORF">IRJ41_012298</name>
</gene>
<evidence type="ECO:0000313" key="3">
    <source>
        <dbReference type="Proteomes" id="UP001059041"/>
    </source>
</evidence>
<accession>A0A9W7T4Y1</accession>
<dbReference type="Proteomes" id="UP001059041">
    <property type="component" value="Unassembled WGS sequence"/>
</dbReference>
<feature type="region of interest" description="Disordered" evidence="1">
    <location>
        <begin position="1"/>
        <end position="47"/>
    </location>
</feature>
<dbReference type="EMBL" id="JAFHDT010000029">
    <property type="protein sequence ID" value="KAI7790715.1"/>
    <property type="molecule type" value="Genomic_DNA"/>
</dbReference>
<organism evidence="2 3">
    <name type="scientific">Triplophysa rosa</name>
    <name type="common">Cave loach</name>
    <dbReference type="NCBI Taxonomy" id="992332"/>
    <lineage>
        <taxon>Eukaryota</taxon>
        <taxon>Metazoa</taxon>
        <taxon>Chordata</taxon>
        <taxon>Craniata</taxon>
        <taxon>Vertebrata</taxon>
        <taxon>Euteleostomi</taxon>
        <taxon>Actinopterygii</taxon>
        <taxon>Neopterygii</taxon>
        <taxon>Teleostei</taxon>
        <taxon>Ostariophysi</taxon>
        <taxon>Cypriniformes</taxon>
        <taxon>Nemacheilidae</taxon>
        <taxon>Triplophysa</taxon>
    </lineage>
</organism>
<sequence>MAGFPEAAHAARSGILFNQSTGESGSFSLKDISQDGPSPDDTEGDYVMGPAIPAHITLTTDETTSAHPPAFEDACSKLGIPLPKMNTKTVRGFIRRQERLLNLQSTKIPSAAIWKTVSMSSTDLPPAPCQPSVLSPPEYPLIQYDRIPSKAATKVLKDERTS</sequence>
<name>A0A9W7T4Y1_TRIRA</name>
<dbReference type="PANTHER" id="PTHR47773:SF1">
    <property type="entry name" value="C2H2-TYPE DOMAIN-CONTAINING PROTEIN"/>
    <property type="match status" value="1"/>
</dbReference>
<dbReference type="PANTHER" id="PTHR47773">
    <property type="entry name" value="SI:DKEY-9I5.2-RELATED"/>
    <property type="match status" value="1"/>
</dbReference>
<evidence type="ECO:0000256" key="1">
    <source>
        <dbReference type="SAM" id="MobiDB-lite"/>
    </source>
</evidence>
<feature type="compositionally biased region" description="Polar residues" evidence="1">
    <location>
        <begin position="16"/>
        <end position="27"/>
    </location>
</feature>
<reference evidence="2" key="1">
    <citation type="submission" date="2021-02" db="EMBL/GenBank/DDBJ databases">
        <title>Comparative genomics reveals that relaxation of natural selection precedes convergent phenotypic evolution of cavefish.</title>
        <authorList>
            <person name="Peng Z."/>
        </authorList>
    </citation>
    <scope>NUCLEOTIDE SEQUENCE</scope>
    <source>
        <tissue evidence="2">Muscle</tissue>
    </source>
</reference>